<evidence type="ECO:0000313" key="3">
    <source>
        <dbReference type="EMBL" id="ABS61837.1"/>
    </source>
</evidence>
<dbReference type="InterPro" id="IPR021719">
    <property type="entry name" value="Prot_inh_I78"/>
</dbReference>
<feature type="compositionally biased region" description="Polar residues" evidence="1">
    <location>
        <begin position="41"/>
        <end position="53"/>
    </location>
</feature>
<dbReference type="Gene3D" id="3.30.10.10">
    <property type="entry name" value="Trypsin Inhibitor V, subunit A"/>
    <property type="match status" value="1"/>
</dbReference>
<feature type="compositionally biased region" description="Polar residues" evidence="1">
    <location>
        <begin position="62"/>
        <end position="79"/>
    </location>
</feature>
<organism evidence="3 4">
    <name type="scientific">Parvibaculum lavamentivorans (strain DS-1 / DSM 13023 / NCIMB 13966)</name>
    <dbReference type="NCBI Taxonomy" id="402881"/>
    <lineage>
        <taxon>Bacteria</taxon>
        <taxon>Pseudomonadati</taxon>
        <taxon>Pseudomonadota</taxon>
        <taxon>Alphaproteobacteria</taxon>
        <taxon>Hyphomicrobiales</taxon>
        <taxon>Parvibaculaceae</taxon>
        <taxon>Parvibaculum</taxon>
    </lineage>
</organism>
<keyword evidence="4" id="KW-1185">Reference proteome</keyword>
<dbReference type="EMBL" id="CP000774">
    <property type="protein sequence ID" value="ABS61837.1"/>
    <property type="molecule type" value="Genomic_DNA"/>
</dbReference>
<sequence>MKHSLKYLLGTVAVAGLLAVAACDDPNENENAQTAPGEMQSPDSAVPLTNQPGQAAPGSTGMVDNTTPSTDMPESQTPGSDLPAGDMSMGEEAAAEGTDAETIAGTGDAANDCEAAAGDDGLGVWVGQPYEEAKDAIEAREGIETVRVIRPGDAVTQDFRDDRLNVELDEDGNITNLRCG</sequence>
<reference evidence="3 4" key="1">
    <citation type="journal article" date="2011" name="Stand. Genomic Sci.">
        <title>Complete genome sequence of Parvibaculum lavamentivorans type strain (DS-1(T)).</title>
        <authorList>
            <person name="Schleheck D."/>
            <person name="Weiss M."/>
            <person name="Pitluck S."/>
            <person name="Bruce D."/>
            <person name="Land M.L."/>
            <person name="Han S."/>
            <person name="Saunders E."/>
            <person name="Tapia R."/>
            <person name="Detter C."/>
            <person name="Brettin T."/>
            <person name="Han J."/>
            <person name="Woyke T."/>
            <person name="Goodwin L."/>
            <person name="Pennacchio L."/>
            <person name="Nolan M."/>
            <person name="Cook A.M."/>
            <person name="Kjelleberg S."/>
            <person name="Thomas T."/>
        </authorList>
    </citation>
    <scope>NUCLEOTIDE SEQUENCE [LARGE SCALE GENOMIC DNA]</scope>
    <source>
        <strain evidence="4">DS-1 / DSM 13023 / NCIMB 13966</strain>
    </source>
</reference>
<feature type="compositionally biased region" description="Low complexity" evidence="1">
    <location>
        <begin position="90"/>
        <end position="106"/>
    </location>
</feature>
<dbReference type="HOGENOM" id="CLU_1494865_0_0_5"/>
<keyword evidence="2" id="KW-0732">Signal</keyword>
<evidence type="ECO:0000256" key="2">
    <source>
        <dbReference type="SAM" id="SignalP"/>
    </source>
</evidence>
<dbReference type="PROSITE" id="PS51257">
    <property type="entry name" value="PROKAR_LIPOPROTEIN"/>
    <property type="match status" value="1"/>
</dbReference>
<evidence type="ECO:0000256" key="1">
    <source>
        <dbReference type="SAM" id="MobiDB-lite"/>
    </source>
</evidence>
<dbReference type="InterPro" id="IPR036412">
    <property type="entry name" value="HAD-like_sf"/>
</dbReference>
<dbReference type="STRING" id="402881.Plav_0214"/>
<dbReference type="AlphaFoldDB" id="A7HPK4"/>
<name>A7HPK4_PARL1</name>
<evidence type="ECO:0008006" key="5">
    <source>
        <dbReference type="Google" id="ProtNLM"/>
    </source>
</evidence>
<dbReference type="Pfam" id="PF11720">
    <property type="entry name" value="Inhibitor_I78"/>
    <property type="match status" value="1"/>
</dbReference>
<dbReference type="RefSeq" id="WP_011995128.1">
    <property type="nucleotide sequence ID" value="NC_009719.1"/>
</dbReference>
<feature type="chain" id="PRO_5002707372" description="Proteinase inhibitor I78" evidence="2">
    <location>
        <begin position="22"/>
        <end position="180"/>
    </location>
</feature>
<feature type="signal peptide" evidence="2">
    <location>
        <begin position="1"/>
        <end position="21"/>
    </location>
</feature>
<accession>A7HPK4</accession>
<protein>
    <recommendedName>
        <fullName evidence="5">Proteinase inhibitor I78</fullName>
    </recommendedName>
</protein>
<proteinExistence type="predicted"/>
<dbReference type="Proteomes" id="UP000006377">
    <property type="component" value="Chromosome"/>
</dbReference>
<dbReference type="PANTHER" id="PTHR39600">
    <property type="entry name" value="PEPTIDASE INHIBITOR I78 FAMILY PROTEIN"/>
    <property type="match status" value="1"/>
</dbReference>
<gene>
    <name evidence="3" type="ordered locus">Plav_0214</name>
</gene>
<dbReference type="KEGG" id="pla:Plav_0214"/>
<dbReference type="SUPFAM" id="SSF56784">
    <property type="entry name" value="HAD-like"/>
    <property type="match status" value="1"/>
</dbReference>
<dbReference type="PANTHER" id="PTHR39600:SF1">
    <property type="entry name" value="PEPTIDASE INHIBITOR I78 FAMILY PROTEIN"/>
    <property type="match status" value="1"/>
</dbReference>
<evidence type="ECO:0000313" key="4">
    <source>
        <dbReference type="Proteomes" id="UP000006377"/>
    </source>
</evidence>
<feature type="region of interest" description="Disordered" evidence="1">
    <location>
        <begin position="27"/>
        <end position="106"/>
    </location>
</feature>